<evidence type="ECO:0000259" key="3">
    <source>
        <dbReference type="PROSITE" id="PS51208"/>
    </source>
</evidence>
<keyword evidence="2" id="KW-0732">Signal</keyword>
<dbReference type="InterPro" id="IPR005546">
    <property type="entry name" value="Autotransporte_beta"/>
</dbReference>
<dbReference type="Gene3D" id="2.40.128.130">
    <property type="entry name" value="Autotransporter beta-domain"/>
    <property type="match status" value="1"/>
</dbReference>
<protein>
    <submittedName>
        <fullName evidence="4">Outer membrane autotransporter protein</fullName>
    </submittedName>
</protein>
<dbReference type="SUPFAM" id="SSF103515">
    <property type="entry name" value="Autotransporter"/>
    <property type="match status" value="1"/>
</dbReference>
<dbReference type="InterPro" id="IPR036709">
    <property type="entry name" value="Autotransporte_beta_dom_sf"/>
</dbReference>
<name>A0A498CPX6_9GAMM</name>
<proteinExistence type="predicted"/>
<feature type="signal peptide" evidence="2">
    <location>
        <begin position="1"/>
        <end position="32"/>
    </location>
</feature>
<evidence type="ECO:0000313" key="4">
    <source>
        <dbReference type="EMBL" id="RLK55945.1"/>
    </source>
</evidence>
<dbReference type="GO" id="GO:0019867">
    <property type="term" value="C:outer membrane"/>
    <property type="evidence" value="ECO:0007669"/>
    <property type="project" value="InterPro"/>
</dbReference>
<evidence type="ECO:0000256" key="1">
    <source>
        <dbReference type="SAM" id="MobiDB-lite"/>
    </source>
</evidence>
<dbReference type="CDD" id="cd01344">
    <property type="entry name" value="PL2_Passenger_AT"/>
    <property type="match status" value="1"/>
</dbReference>
<dbReference type="Proteomes" id="UP000274786">
    <property type="component" value="Unassembled WGS sequence"/>
</dbReference>
<comment type="caution">
    <text evidence="4">The sequence shown here is derived from an EMBL/GenBank/DDBJ whole genome shotgun (WGS) entry which is preliminary data.</text>
</comment>
<dbReference type="InterPro" id="IPR012332">
    <property type="entry name" value="Autotransporter_pectin_lyase_C"/>
</dbReference>
<reference evidence="4 5" key="1">
    <citation type="submission" date="2018-10" db="EMBL/GenBank/DDBJ databases">
        <title>Comparative analysis of microorganisms from saline springs in Andes Mountain Range, Colombia.</title>
        <authorList>
            <person name="Rubin E."/>
        </authorList>
    </citation>
    <scope>NUCLEOTIDE SEQUENCE [LARGE SCALE GENOMIC DNA]</scope>
    <source>
        <strain evidence="4 5">USBA GBX 843</strain>
    </source>
</reference>
<dbReference type="InterPro" id="IPR043990">
    <property type="entry name" value="AC_1"/>
</dbReference>
<feature type="chain" id="PRO_5019784300" evidence="2">
    <location>
        <begin position="33"/>
        <end position="1547"/>
    </location>
</feature>
<dbReference type="EMBL" id="RCDC01000004">
    <property type="protein sequence ID" value="RLK55945.1"/>
    <property type="molecule type" value="Genomic_DNA"/>
</dbReference>
<feature type="compositionally biased region" description="Pro residues" evidence="1">
    <location>
        <begin position="1166"/>
        <end position="1203"/>
    </location>
</feature>
<evidence type="ECO:0000256" key="2">
    <source>
        <dbReference type="SAM" id="SignalP"/>
    </source>
</evidence>
<dbReference type="PROSITE" id="PS51208">
    <property type="entry name" value="AUTOTRANSPORTER"/>
    <property type="match status" value="1"/>
</dbReference>
<dbReference type="Pfam" id="PF03797">
    <property type="entry name" value="Autotransporter"/>
    <property type="match status" value="1"/>
</dbReference>
<organism evidence="4 5">
    <name type="scientific">Stenotrophomonas rhizophila</name>
    <dbReference type="NCBI Taxonomy" id="216778"/>
    <lineage>
        <taxon>Bacteria</taxon>
        <taxon>Pseudomonadati</taxon>
        <taxon>Pseudomonadota</taxon>
        <taxon>Gammaproteobacteria</taxon>
        <taxon>Lysobacterales</taxon>
        <taxon>Lysobacteraceae</taxon>
        <taxon>Stenotrophomonas</taxon>
    </lineage>
</organism>
<evidence type="ECO:0000313" key="5">
    <source>
        <dbReference type="Proteomes" id="UP000274786"/>
    </source>
</evidence>
<gene>
    <name evidence="4" type="ORF">BCL79_0317</name>
</gene>
<accession>A0A498CPX6</accession>
<dbReference type="InterPro" id="IPR006315">
    <property type="entry name" value="OM_autotransptr_brl_dom"/>
</dbReference>
<sequence>MTCAGTFVSPQSIRGSLLVVGLAAAAPWSALAQSVDAASCITVPATVPAQQVRANGTVQTIASGTYAPTTAGAPAFYAANAGVINAAGAVALITSAANTATVCSTNAGAVNFLAAGSTVSRLGAGGPAARLEAGTTLTSNGTRFYTSLANSEGLQVAGGSFTGSGDVIATGILLGTQPGNPATYGLPVDASGNLVTDPSAYVGKAATAAHGISAIDGAVRLNVDSAGIPTGGTTSIHILGTGAGATNGSHGLLGASGAQFEVHAVNILTRGNNNSGGRFATGSRLRASQLSIDTTGTGATGLVFADAQGILSGLTINATGTTAHGLSAAGTSQVQVDGLDIRVAGQNAHGVLAGGGSTVTLADAPGIVIAAGQTGNALRAEGSGSALTANGLRLSTLRNGAIGAHALTSGTLTLSGSAIYTSGIAGGNAAVGLQAASGGTVLSQGNVLLTGVQLGTDPSAASYGLPVDAGGTVTTDPAAYVATGTTGANGAQVSSSGGTLRLDVAANGSPLATATRIETFGNNSTGVLVAQAASATSRLQAANTVITTHGINANAVLVQGTAGTTGPQATLLRLDTRTTDLNANGVYGQAGAQVSVTDSTLTTSGSGGGIRADGAATRITARNLYIGGGGAGGIGLNATGGTIDSAGSTIINAGRPGMTLNASGGTAGTLISSGDTLHTGVLLGTDLALPTFGRPVDAGGNAVTDPAAFVPSGISGHGVYVGTAGGRVWMNVTPVTGQADGARSSITTLGNASEGFNIQGVDTIATLANVSVSTRGTDSIGARAAGAGQIRTSGMTVTTSGLHGYGLAAYADSLLTATASTIVTTGVQAHGLIAWADNGHLLLGGGSRVTTRGALAHAAVAWNGGRLDVADSTLATTGPGAAALLVRGDPAPASAFVTQSTLSAADGPGVGAIGAAQIGLTGATVGGRDLWLKVGAIADFDGLDAAVPVLPPDLPPDDPAAPLPMAVPMQMPLLPAADTPTIASIAATASVLTGAAITLPGSLSNVALHDTLWNLTGNSTLTTLLNDRSRIAFAVPGGDPAQGASYKTLTVSRYSGNGTLALNTWLGDDASPSDQLVVVDGSSSGPGALEIRNSGGRGDLTLADGIGVVQTINAISTADNFALSAPVVAGPYEYFLYRGGAATLSGPDVENSWYLRSVIDCASPGAPAPPCPSPPPEPPEPPQPPPEPPPTPPTPPTPAPPPAYRQEVSLIAAAPAMAQVYGRTLIDTLHERVGDEQLLHQRGDLETGRSGFNGAWMRYLGHDGEHDGGRRGIYGDHGPDFDYRFDALQIGTDLYRRVDADDLRRRHAGFYLAYGKGKGEVRHNLLDYRFHAGTNRFKAGSVGGYWTAFSAKGAYIDAVAQYTWYDMRLQSPRTSDSFVDADGLALSVEGGWPFVLNEGDGSSGEDGRWRLEPQAQVIWQQIDVDDLDDHTAQVHFSDGDSLVGRIGARLNRTGQHETAQGEARSSNAWLRANVWHEFRGTPRAAFATNSGYVPFAVDMGGSWGEVGIGGTWQVTQTGYLYADIDYSWSFNGDETAWNGKLGMRWNW</sequence>
<dbReference type="Pfam" id="PF18883">
    <property type="entry name" value="AC_1"/>
    <property type="match status" value="1"/>
</dbReference>
<dbReference type="SUPFAM" id="SSF51126">
    <property type="entry name" value="Pectin lyase-like"/>
    <property type="match status" value="1"/>
</dbReference>
<dbReference type="SMART" id="SM00869">
    <property type="entry name" value="Autotransporter"/>
    <property type="match status" value="1"/>
</dbReference>
<dbReference type="NCBIfam" id="TIGR01414">
    <property type="entry name" value="autotrans_barl"/>
    <property type="match status" value="1"/>
</dbReference>
<feature type="region of interest" description="Disordered" evidence="1">
    <location>
        <begin position="1165"/>
        <end position="1203"/>
    </location>
</feature>
<dbReference type="Gene3D" id="2.160.20.20">
    <property type="match status" value="3"/>
</dbReference>
<feature type="domain" description="Autotransporter" evidence="3">
    <location>
        <begin position="1248"/>
        <end position="1547"/>
    </location>
</feature>
<dbReference type="InterPro" id="IPR011050">
    <property type="entry name" value="Pectin_lyase_fold/virulence"/>
</dbReference>